<sequence length="42" mass="4464">MLARPLRSERAAQLQRVHAQNAAVAPGAGALREVRAAMPDGR</sequence>
<protein>
    <submittedName>
        <fullName evidence="1">Uncharacterized protein</fullName>
    </submittedName>
</protein>
<dbReference type="Proteomes" id="UP000238390">
    <property type="component" value="Chromosome"/>
</dbReference>
<proteinExistence type="predicted"/>
<reference evidence="1 2" key="1">
    <citation type="submission" date="2018-02" db="EMBL/GenBank/DDBJ databases">
        <title>FDA/CDC Antimicrobial Resistant Isolate Bank Genome Sequencing.</title>
        <authorList>
            <person name="Benahmed F.H."/>
            <person name="Lutgring J.D."/>
            <person name="Yoo B."/>
            <person name="Machado M."/>
            <person name="Brown A."/>
            <person name="McAllister G."/>
            <person name="Perry A."/>
            <person name="Halpin A.L."/>
            <person name="Vavikolanu K."/>
            <person name="Ott S."/>
            <person name="Zhao X."/>
            <person name="Tallon L.J."/>
            <person name="Sadzewicz L."/>
            <person name="Aluvathingal J."/>
            <person name="Nadendla S."/>
            <person name="Voskania-kordi A."/>
            <person name="Simonyan V."/>
            <person name="Patel J."/>
            <person name="Shawar R.M."/>
        </authorList>
    </citation>
    <scope>NUCLEOTIDE SEQUENCE [LARGE SCALE GENOMIC DNA]</scope>
    <source>
        <strain evidence="1 2">AR_0356</strain>
    </source>
</reference>
<evidence type="ECO:0000313" key="2">
    <source>
        <dbReference type="Proteomes" id="UP000238390"/>
    </source>
</evidence>
<accession>A0A2R3ITJ6</accession>
<dbReference type="AlphaFoldDB" id="A0A2R3ITJ6"/>
<name>A0A2R3ITJ6_9PSED</name>
<gene>
    <name evidence="1" type="ORF">CSB93_5713</name>
</gene>
<keyword evidence="2" id="KW-1185">Reference proteome</keyword>
<evidence type="ECO:0000313" key="1">
    <source>
        <dbReference type="EMBL" id="AVK05246.1"/>
    </source>
</evidence>
<organism evidence="1 2">
    <name type="scientific">Pseudomonas paraeruginosa</name>
    <dbReference type="NCBI Taxonomy" id="2994495"/>
    <lineage>
        <taxon>Bacteria</taxon>
        <taxon>Pseudomonadati</taxon>
        <taxon>Pseudomonadota</taxon>
        <taxon>Gammaproteobacteria</taxon>
        <taxon>Pseudomonadales</taxon>
        <taxon>Pseudomonadaceae</taxon>
        <taxon>Pseudomonas</taxon>
    </lineage>
</organism>
<dbReference type="EMBL" id="CP027169">
    <property type="protein sequence ID" value="AVK05246.1"/>
    <property type="molecule type" value="Genomic_DNA"/>
</dbReference>